<dbReference type="Gene3D" id="2.40.10.350">
    <property type="entry name" value="Rod shape-determining protein MreC, domain 2"/>
    <property type="match status" value="1"/>
</dbReference>
<dbReference type="Proteomes" id="UP000264313">
    <property type="component" value="Unassembled WGS sequence"/>
</dbReference>
<dbReference type="AlphaFoldDB" id="A0A351RBT1"/>
<reference evidence="7 8" key="1">
    <citation type="journal article" date="2018" name="Nat. Biotechnol.">
        <title>A standardized bacterial taxonomy based on genome phylogeny substantially revises the tree of life.</title>
        <authorList>
            <person name="Parks D.H."/>
            <person name="Chuvochina M."/>
            <person name="Waite D.W."/>
            <person name="Rinke C."/>
            <person name="Skarshewski A."/>
            <person name="Chaumeil P.A."/>
            <person name="Hugenholtz P."/>
        </authorList>
    </citation>
    <scope>NUCLEOTIDE SEQUENCE [LARGE SCALE GENOMIC DNA]</scope>
    <source>
        <strain evidence="7">UBA9958</strain>
    </source>
</reference>
<comment type="caution">
    <text evidence="7">The sequence shown here is derived from an EMBL/GenBank/DDBJ whole genome shotgun (WGS) entry which is preliminary data.</text>
</comment>
<keyword evidence="3" id="KW-0133">Cell shape</keyword>
<name>A0A351RBT1_9PROT</name>
<feature type="compositionally biased region" description="Polar residues" evidence="5">
    <location>
        <begin position="335"/>
        <end position="347"/>
    </location>
</feature>
<feature type="region of interest" description="Disordered" evidence="5">
    <location>
        <begin position="314"/>
        <end position="347"/>
    </location>
</feature>
<evidence type="ECO:0000256" key="2">
    <source>
        <dbReference type="ARBA" id="ARBA00013855"/>
    </source>
</evidence>
<dbReference type="GO" id="GO:0008360">
    <property type="term" value="P:regulation of cell shape"/>
    <property type="evidence" value="ECO:0007669"/>
    <property type="project" value="UniProtKB-KW"/>
</dbReference>
<feature type="domain" description="Rod shape-determining protein MreC beta-barrel core" evidence="6">
    <location>
        <begin position="137"/>
        <end position="281"/>
    </location>
</feature>
<dbReference type="InterPro" id="IPR042177">
    <property type="entry name" value="Cell/Rod_1"/>
</dbReference>
<evidence type="ECO:0000313" key="7">
    <source>
        <dbReference type="EMBL" id="HBA09502.1"/>
    </source>
</evidence>
<sequence length="347" mass="37567">MAGYHQNLDQQQAPAFFARGPSPLARLAFFSALSLALMATDSRLQYLGSLREHLMVVLQPLQLIANAPSMLYESTNEYFSTHHRLLNENQLLRKQALIQAISLQKMKTLQLENTNLRELLQANQSLEEFSQLGEILHVGRDPFTKKIIVNRGSVHHVVEGAAVVDAKGVIGQVTRTYPASSEVTLITDKSLTIPIQIERNGLRAIAFGHGRDNTLDLPFLPANVDIKPGDKLITSGIDGIYPKGLAVATVTNIQTTPDSPFARIICVPTGGIENHKQVLLVSISQLESTNSAVSTNQTTENTGTSVTAAETVKAPPMKASGQHKKITNGAPVTAIDSSTPNKPNAQD</sequence>
<comment type="similarity">
    <text evidence="1">Belongs to the MreC family.</text>
</comment>
<evidence type="ECO:0000256" key="1">
    <source>
        <dbReference type="ARBA" id="ARBA00009369"/>
    </source>
</evidence>
<dbReference type="InterPro" id="IPR055342">
    <property type="entry name" value="MreC_beta-barrel_core"/>
</dbReference>
<dbReference type="PANTHER" id="PTHR34138">
    <property type="entry name" value="CELL SHAPE-DETERMINING PROTEIN MREC"/>
    <property type="match status" value="1"/>
</dbReference>
<dbReference type="STRING" id="1132855.GCA_000384255_00313"/>
<evidence type="ECO:0000313" key="8">
    <source>
        <dbReference type="Proteomes" id="UP000264313"/>
    </source>
</evidence>
<dbReference type="InterPro" id="IPR007221">
    <property type="entry name" value="MreC"/>
</dbReference>
<dbReference type="Gene3D" id="2.40.10.340">
    <property type="entry name" value="Rod shape-determining protein MreC, domain 1"/>
    <property type="match status" value="1"/>
</dbReference>
<accession>A0A351RBT1</accession>
<evidence type="ECO:0000256" key="5">
    <source>
        <dbReference type="SAM" id="MobiDB-lite"/>
    </source>
</evidence>
<protein>
    <recommendedName>
        <fullName evidence="2">Cell shape-determining protein MreC</fullName>
    </recommendedName>
    <alternativeName>
        <fullName evidence="4">Cell shape protein MreC</fullName>
    </alternativeName>
</protein>
<evidence type="ECO:0000259" key="6">
    <source>
        <dbReference type="Pfam" id="PF04085"/>
    </source>
</evidence>
<dbReference type="InterPro" id="IPR042175">
    <property type="entry name" value="Cell/Rod_MreC_2"/>
</dbReference>
<dbReference type="Pfam" id="PF04085">
    <property type="entry name" value="MreC"/>
    <property type="match status" value="1"/>
</dbReference>
<evidence type="ECO:0000256" key="3">
    <source>
        <dbReference type="ARBA" id="ARBA00022960"/>
    </source>
</evidence>
<gene>
    <name evidence="7" type="ORF">DCW48_08050</name>
</gene>
<dbReference type="EMBL" id="DNAA01000194">
    <property type="protein sequence ID" value="HBA09502.1"/>
    <property type="molecule type" value="Genomic_DNA"/>
</dbReference>
<dbReference type="NCBIfam" id="TIGR00219">
    <property type="entry name" value="mreC"/>
    <property type="match status" value="1"/>
</dbReference>
<dbReference type="PANTHER" id="PTHR34138:SF1">
    <property type="entry name" value="CELL SHAPE-DETERMINING PROTEIN MREC"/>
    <property type="match status" value="1"/>
</dbReference>
<proteinExistence type="inferred from homology"/>
<dbReference type="GO" id="GO:0005886">
    <property type="term" value="C:plasma membrane"/>
    <property type="evidence" value="ECO:0007669"/>
    <property type="project" value="TreeGrafter"/>
</dbReference>
<evidence type="ECO:0000256" key="4">
    <source>
        <dbReference type="ARBA" id="ARBA00032089"/>
    </source>
</evidence>
<organism evidence="7 8">
    <name type="scientific">Methylotenera mobilis</name>
    <dbReference type="NCBI Taxonomy" id="359408"/>
    <lineage>
        <taxon>Bacteria</taxon>
        <taxon>Pseudomonadati</taxon>
        <taxon>Pseudomonadota</taxon>
        <taxon>Betaproteobacteria</taxon>
        <taxon>Nitrosomonadales</taxon>
        <taxon>Methylophilaceae</taxon>
        <taxon>Methylotenera</taxon>
    </lineage>
</organism>